<proteinExistence type="predicted"/>
<feature type="compositionally biased region" description="Polar residues" evidence="1">
    <location>
        <begin position="53"/>
        <end position="64"/>
    </location>
</feature>
<protein>
    <submittedName>
        <fullName evidence="2">Uncharacterized protein</fullName>
    </submittedName>
</protein>
<sequence>MEGEREMVGERVVEVEREMVGERVVEVERVVEGERGGRSLGHREACGSEEENSYTGCSTEQATPSKRKSQSLPHMSASEEESKAESRG</sequence>
<keyword evidence="3" id="KW-1185">Reference proteome</keyword>
<comment type="caution">
    <text evidence="2">The sequence shown here is derived from an EMBL/GenBank/DDBJ whole genome shotgun (WGS) entry which is preliminary data.</text>
</comment>
<dbReference type="Proteomes" id="UP000288216">
    <property type="component" value="Unassembled WGS sequence"/>
</dbReference>
<name>A0A401P089_SCYTO</name>
<reference evidence="2 3" key="1">
    <citation type="journal article" date="2018" name="Nat. Ecol. Evol.">
        <title>Shark genomes provide insights into elasmobranch evolution and the origin of vertebrates.</title>
        <authorList>
            <person name="Hara Y"/>
            <person name="Yamaguchi K"/>
            <person name="Onimaru K"/>
            <person name="Kadota M"/>
            <person name="Koyanagi M"/>
            <person name="Keeley SD"/>
            <person name="Tatsumi K"/>
            <person name="Tanaka K"/>
            <person name="Motone F"/>
            <person name="Kageyama Y"/>
            <person name="Nozu R"/>
            <person name="Adachi N"/>
            <person name="Nishimura O"/>
            <person name="Nakagawa R"/>
            <person name="Tanegashima C"/>
            <person name="Kiyatake I"/>
            <person name="Matsumoto R"/>
            <person name="Murakumo K"/>
            <person name="Nishida K"/>
            <person name="Terakita A"/>
            <person name="Kuratani S"/>
            <person name="Sato K"/>
            <person name="Hyodo S Kuraku.S."/>
        </authorList>
    </citation>
    <scope>NUCLEOTIDE SEQUENCE [LARGE SCALE GENOMIC DNA]</scope>
</reference>
<evidence type="ECO:0000313" key="3">
    <source>
        <dbReference type="Proteomes" id="UP000288216"/>
    </source>
</evidence>
<feature type="region of interest" description="Disordered" evidence="1">
    <location>
        <begin position="32"/>
        <end position="88"/>
    </location>
</feature>
<dbReference type="AlphaFoldDB" id="A0A401P089"/>
<evidence type="ECO:0000313" key="2">
    <source>
        <dbReference type="EMBL" id="GCB66545.1"/>
    </source>
</evidence>
<gene>
    <name evidence="2" type="ORF">scyTo_0007896</name>
</gene>
<dbReference type="EMBL" id="BFAA01002944">
    <property type="protein sequence ID" value="GCB66545.1"/>
    <property type="molecule type" value="Genomic_DNA"/>
</dbReference>
<evidence type="ECO:0000256" key="1">
    <source>
        <dbReference type="SAM" id="MobiDB-lite"/>
    </source>
</evidence>
<organism evidence="2 3">
    <name type="scientific">Scyliorhinus torazame</name>
    <name type="common">Cloudy catshark</name>
    <name type="synonym">Catulus torazame</name>
    <dbReference type="NCBI Taxonomy" id="75743"/>
    <lineage>
        <taxon>Eukaryota</taxon>
        <taxon>Metazoa</taxon>
        <taxon>Chordata</taxon>
        <taxon>Craniata</taxon>
        <taxon>Vertebrata</taxon>
        <taxon>Chondrichthyes</taxon>
        <taxon>Elasmobranchii</taxon>
        <taxon>Galeomorphii</taxon>
        <taxon>Galeoidea</taxon>
        <taxon>Carcharhiniformes</taxon>
        <taxon>Scyliorhinidae</taxon>
        <taxon>Scyliorhinus</taxon>
    </lineage>
</organism>
<feature type="compositionally biased region" description="Basic and acidic residues" evidence="1">
    <location>
        <begin position="32"/>
        <end position="46"/>
    </location>
</feature>
<accession>A0A401P089</accession>